<keyword evidence="1" id="KW-0472">Membrane</keyword>
<keyword evidence="1" id="KW-1133">Transmembrane helix</keyword>
<organism evidence="2 3">
    <name type="scientific">Asprobacillus argus</name>
    <dbReference type="NCBI Taxonomy" id="3076534"/>
    <lineage>
        <taxon>Bacteria</taxon>
        <taxon>Pseudomonadati</taxon>
        <taxon>Bacteroidota</taxon>
        <taxon>Flavobacteriia</taxon>
        <taxon>Flavobacteriales</taxon>
        <taxon>Flavobacteriaceae</taxon>
        <taxon>Asprobacillus</taxon>
    </lineage>
</organism>
<dbReference type="CDD" id="cd07812">
    <property type="entry name" value="SRPBCC"/>
    <property type="match status" value="1"/>
</dbReference>
<accession>A0ABU3LGV9</accession>
<dbReference type="RefSeq" id="WP_349242221.1">
    <property type="nucleotide sequence ID" value="NZ_JAVTTO010000004.1"/>
</dbReference>
<evidence type="ECO:0000313" key="3">
    <source>
        <dbReference type="Proteomes" id="UP001257277"/>
    </source>
</evidence>
<comment type="caution">
    <text evidence="2">The sequence shown here is derived from an EMBL/GenBank/DDBJ whole genome shotgun (WGS) entry which is preliminary data.</text>
</comment>
<protein>
    <submittedName>
        <fullName evidence="2">SRPBCC family protein</fullName>
    </submittedName>
</protein>
<evidence type="ECO:0000256" key="1">
    <source>
        <dbReference type="SAM" id="Phobius"/>
    </source>
</evidence>
<reference evidence="2 3" key="1">
    <citation type="submission" date="2023-09" db="EMBL/GenBank/DDBJ databases">
        <title>Novel taxa isolated from Blanes Bay.</title>
        <authorList>
            <person name="Rey-Velasco X."/>
            <person name="Lucena T."/>
        </authorList>
    </citation>
    <scope>NUCLEOTIDE SEQUENCE [LARGE SCALE GENOMIC DNA]</scope>
    <source>
        <strain evidence="2 3">S356</strain>
    </source>
</reference>
<dbReference type="SUPFAM" id="SSF55961">
    <property type="entry name" value="Bet v1-like"/>
    <property type="match status" value="1"/>
</dbReference>
<evidence type="ECO:0000313" key="2">
    <source>
        <dbReference type="EMBL" id="MDT7832969.1"/>
    </source>
</evidence>
<dbReference type="InterPro" id="IPR023393">
    <property type="entry name" value="START-like_dom_sf"/>
</dbReference>
<keyword evidence="1" id="KW-0812">Transmembrane</keyword>
<sequence length="172" mass="19504">MKAIKVILGIIIALTVVFFATGLLIKEVNYEAKVEVNKPLNEVFAMFNDNNNLKQWIPELKSIVALDKKIGVTGSRYRMIVTDGNGNDIIMEEKVLAYIENEKVTLFFDAQGMLKTDDYTFTSDGSKTIITNRSTCKSDSYIFGCMMPYFKGTFKEIDQGYLNNFKAFAEKQ</sequence>
<dbReference type="Gene3D" id="3.30.530.20">
    <property type="match status" value="1"/>
</dbReference>
<name>A0ABU3LGV9_9FLAO</name>
<feature type="transmembrane region" description="Helical" evidence="1">
    <location>
        <begin position="6"/>
        <end position="25"/>
    </location>
</feature>
<gene>
    <name evidence="2" type="ORF">RQM59_11295</name>
</gene>
<dbReference type="EMBL" id="JAVTTO010000004">
    <property type="protein sequence ID" value="MDT7832969.1"/>
    <property type="molecule type" value="Genomic_DNA"/>
</dbReference>
<proteinExistence type="predicted"/>
<dbReference type="Proteomes" id="UP001257277">
    <property type="component" value="Unassembled WGS sequence"/>
</dbReference>
<keyword evidence="3" id="KW-1185">Reference proteome</keyword>